<dbReference type="CDD" id="cd07812">
    <property type="entry name" value="SRPBCC"/>
    <property type="match status" value="1"/>
</dbReference>
<protein>
    <submittedName>
        <fullName evidence="1">SRPBCC family protein</fullName>
    </submittedName>
</protein>
<organism evidence="1 2">
    <name type="scientific">Nocardioides dubius</name>
    <dbReference type="NCBI Taxonomy" id="317019"/>
    <lineage>
        <taxon>Bacteria</taxon>
        <taxon>Bacillati</taxon>
        <taxon>Actinomycetota</taxon>
        <taxon>Actinomycetes</taxon>
        <taxon>Propionibacteriales</taxon>
        <taxon>Nocardioidaceae</taxon>
        <taxon>Nocardioides</taxon>
    </lineage>
</organism>
<comment type="caution">
    <text evidence="1">The sequence shown here is derived from an EMBL/GenBank/DDBJ whole genome shotgun (WGS) entry which is preliminary data.</text>
</comment>
<dbReference type="Gene3D" id="3.30.530.20">
    <property type="match status" value="1"/>
</dbReference>
<evidence type="ECO:0000313" key="1">
    <source>
        <dbReference type="EMBL" id="GAA1102231.1"/>
    </source>
</evidence>
<dbReference type="Proteomes" id="UP001501581">
    <property type="component" value="Unassembled WGS sequence"/>
</dbReference>
<keyword evidence="2" id="KW-1185">Reference proteome</keyword>
<dbReference type="SUPFAM" id="SSF55961">
    <property type="entry name" value="Bet v1-like"/>
    <property type="match status" value="1"/>
</dbReference>
<proteinExistence type="predicted"/>
<dbReference type="EMBL" id="BAAALG010000008">
    <property type="protein sequence ID" value="GAA1102231.1"/>
    <property type="molecule type" value="Genomic_DNA"/>
</dbReference>
<dbReference type="InterPro" id="IPR019587">
    <property type="entry name" value="Polyketide_cyclase/dehydratase"/>
</dbReference>
<dbReference type="Pfam" id="PF10604">
    <property type="entry name" value="Polyketide_cyc2"/>
    <property type="match status" value="1"/>
</dbReference>
<dbReference type="RefSeq" id="WP_343994088.1">
    <property type="nucleotide sequence ID" value="NZ_BAAALG010000008.1"/>
</dbReference>
<reference evidence="2" key="1">
    <citation type="journal article" date="2019" name="Int. J. Syst. Evol. Microbiol.">
        <title>The Global Catalogue of Microorganisms (GCM) 10K type strain sequencing project: providing services to taxonomists for standard genome sequencing and annotation.</title>
        <authorList>
            <consortium name="The Broad Institute Genomics Platform"/>
            <consortium name="The Broad Institute Genome Sequencing Center for Infectious Disease"/>
            <person name="Wu L."/>
            <person name="Ma J."/>
        </authorList>
    </citation>
    <scope>NUCLEOTIDE SEQUENCE [LARGE SCALE GENOMIC DNA]</scope>
    <source>
        <strain evidence="2">JCM 13008</strain>
    </source>
</reference>
<name>A0ABP4EBW8_9ACTN</name>
<gene>
    <name evidence="1" type="ORF">GCM10009668_20890</name>
</gene>
<sequence length="170" mass="18555">MGIGKPLGGEVSVQIDADVAAVWALVSDVTRIGEFSPETFEAKWTRGSTGPEVGATFAGHVKRNGVGPTYWSPCRVTKCVPNEVFEFAVGTDAVAVNNWGYRLRATDGGTEVTEYFRLEPSLPVRLYWLLLGRLRGRTNERGMRTTLERMKQVLESHEPGAADGGPAERS</sequence>
<accession>A0ABP4EBW8</accession>
<evidence type="ECO:0000313" key="2">
    <source>
        <dbReference type="Proteomes" id="UP001501581"/>
    </source>
</evidence>
<dbReference type="InterPro" id="IPR023393">
    <property type="entry name" value="START-like_dom_sf"/>
</dbReference>